<reference evidence="2" key="1">
    <citation type="submission" date="2016-10" db="EMBL/GenBank/DDBJ databases">
        <authorList>
            <person name="Varghese N."/>
            <person name="Submissions S."/>
        </authorList>
    </citation>
    <scope>NUCLEOTIDE SEQUENCE [LARGE SCALE GENOMIC DNA]</scope>
    <source>
        <strain evidence="2">DSM 26348</strain>
    </source>
</reference>
<sequence length="69" mass="7915">MTQHELNAAVASATGEDLSEIRRRGFSIADSRQCGFDPEPDRLIPQMIDWDDAELRRNVPVPHRGRRWA</sequence>
<evidence type="ECO:0000313" key="1">
    <source>
        <dbReference type="EMBL" id="SFJ51613.1"/>
    </source>
</evidence>
<dbReference type="STRING" id="1576369.SAMN05421753_12251"/>
<gene>
    <name evidence="1" type="ORF">SAMN05421753_12251</name>
</gene>
<evidence type="ECO:0000313" key="2">
    <source>
        <dbReference type="Proteomes" id="UP000199518"/>
    </source>
</evidence>
<name>A0A1I3RYD5_9PLAN</name>
<dbReference type="EMBL" id="FOQD01000022">
    <property type="protein sequence ID" value="SFJ51613.1"/>
    <property type="molecule type" value="Genomic_DNA"/>
</dbReference>
<proteinExistence type="predicted"/>
<dbReference type="OrthoDB" id="281889at2"/>
<keyword evidence="2" id="KW-1185">Reference proteome</keyword>
<organism evidence="1 2">
    <name type="scientific">Planctomicrobium piriforme</name>
    <dbReference type="NCBI Taxonomy" id="1576369"/>
    <lineage>
        <taxon>Bacteria</taxon>
        <taxon>Pseudomonadati</taxon>
        <taxon>Planctomycetota</taxon>
        <taxon>Planctomycetia</taxon>
        <taxon>Planctomycetales</taxon>
        <taxon>Planctomycetaceae</taxon>
        <taxon>Planctomicrobium</taxon>
    </lineage>
</organism>
<accession>A0A1I3RYD5</accession>
<protein>
    <submittedName>
        <fullName evidence="1">Uncharacterized protein</fullName>
    </submittedName>
</protein>
<dbReference type="AlphaFoldDB" id="A0A1I3RYD5"/>
<dbReference type="Proteomes" id="UP000199518">
    <property type="component" value="Unassembled WGS sequence"/>
</dbReference>
<dbReference type="RefSeq" id="WP_092056386.1">
    <property type="nucleotide sequence ID" value="NZ_FOQD01000022.1"/>
</dbReference>